<sequence length="90" mass="10324">MARKAGRYFFSSLLAITVTLAPVLAMAHGYHRPYYRVVVVKPAPPATVVVVKPGRRCRGYWHHGYWRCRPRPGRVLTHAVADAIWWESTH</sequence>
<accession>A0A831WC70</accession>
<protein>
    <submittedName>
        <fullName evidence="1">Uncharacterized protein</fullName>
    </submittedName>
</protein>
<reference evidence="1" key="1">
    <citation type="journal article" date="2020" name="mSystems">
        <title>Genome- and Community-Level Interaction Insights into Carbon Utilization and Element Cycling Functions of Hydrothermarchaeota in Hydrothermal Sediment.</title>
        <authorList>
            <person name="Zhou Z."/>
            <person name="Liu Y."/>
            <person name="Xu W."/>
            <person name="Pan J."/>
            <person name="Luo Z.H."/>
            <person name="Li M."/>
        </authorList>
    </citation>
    <scope>NUCLEOTIDE SEQUENCE [LARGE SCALE GENOMIC DNA]</scope>
    <source>
        <strain evidence="1">HyVt-458</strain>
    </source>
</reference>
<dbReference type="AlphaFoldDB" id="A0A831WC70"/>
<evidence type="ECO:0000313" key="1">
    <source>
        <dbReference type="EMBL" id="HEC07265.1"/>
    </source>
</evidence>
<comment type="caution">
    <text evidence="1">The sequence shown here is derived from an EMBL/GenBank/DDBJ whole genome shotgun (WGS) entry which is preliminary data.</text>
</comment>
<name>A0A831WC70_9GAMM</name>
<dbReference type="EMBL" id="DRLF01000360">
    <property type="protein sequence ID" value="HEC07265.1"/>
    <property type="molecule type" value="Genomic_DNA"/>
</dbReference>
<gene>
    <name evidence="1" type="ORF">ENJ12_10455</name>
</gene>
<dbReference type="Proteomes" id="UP000886339">
    <property type="component" value="Unassembled WGS sequence"/>
</dbReference>
<organism evidence="1">
    <name type="scientific">Thiolapillus brandeum</name>
    <dbReference type="NCBI Taxonomy" id="1076588"/>
    <lineage>
        <taxon>Bacteria</taxon>
        <taxon>Pseudomonadati</taxon>
        <taxon>Pseudomonadota</taxon>
        <taxon>Gammaproteobacteria</taxon>
        <taxon>Chromatiales</taxon>
        <taxon>Sedimenticolaceae</taxon>
        <taxon>Thiolapillus</taxon>
    </lineage>
</organism>
<proteinExistence type="predicted"/>